<dbReference type="EMBL" id="FPBO01000044">
    <property type="protein sequence ID" value="SFV14984.1"/>
    <property type="molecule type" value="Genomic_DNA"/>
</dbReference>
<dbReference type="PROSITE" id="PS51318">
    <property type="entry name" value="TAT"/>
    <property type="match status" value="1"/>
</dbReference>
<gene>
    <name evidence="7" type="ORF">SAMN05216552_104420</name>
</gene>
<evidence type="ECO:0000256" key="2">
    <source>
        <dbReference type="ARBA" id="ARBA00005995"/>
    </source>
</evidence>
<evidence type="ECO:0000313" key="7">
    <source>
        <dbReference type="EMBL" id="SFV14984.1"/>
    </source>
</evidence>
<feature type="binding site" evidence="4">
    <location>
        <begin position="78"/>
        <end position="79"/>
    </location>
    <ligand>
        <name>FAD</name>
        <dbReference type="ChEBI" id="CHEBI:57692"/>
    </ligand>
</feature>
<dbReference type="RefSeq" id="WP_177307660.1">
    <property type="nucleotide sequence ID" value="NZ_FPBO01000044.1"/>
</dbReference>
<comment type="cofactor">
    <cofactor evidence="1">
        <name>FAD</name>
        <dbReference type="ChEBI" id="CHEBI:57692"/>
    </cofactor>
</comment>
<feature type="domain" description="Amine oxidase" evidence="6">
    <location>
        <begin position="58"/>
        <end position="475"/>
    </location>
</feature>
<dbReference type="STRING" id="1035707.SAMN05216552_104420"/>
<dbReference type="InterPro" id="IPR001613">
    <property type="entry name" value="Flavin_amine_oxidase"/>
</dbReference>
<dbReference type="PANTHER" id="PTHR43563">
    <property type="entry name" value="AMINE OXIDASE"/>
    <property type="match status" value="1"/>
</dbReference>
<dbReference type="AlphaFoldDB" id="A0A1I7LZ54"/>
<accession>A0A1I7LZ54</accession>
<dbReference type="InterPro" id="IPR002937">
    <property type="entry name" value="Amino_oxidase"/>
</dbReference>
<evidence type="ECO:0000256" key="4">
    <source>
        <dbReference type="PIRSR" id="PIRSR601613-1"/>
    </source>
</evidence>
<evidence type="ECO:0000313" key="8">
    <source>
        <dbReference type="Proteomes" id="UP000199391"/>
    </source>
</evidence>
<dbReference type="Proteomes" id="UP000199391">
    <property type="component" value="Unassembled WGS sequence"/>
</dbReference>
<keyword evidence="8" id="KW-1185">Reference proteome</keyword>
<name>A0A1I7LZ54_9BURK</name>
<dbReference type="PRINTS" id="PR00757">
    <property type="entry name" value="AMINEOXDASEF"/>
</dbReference>
<keyword evidence="3" id="KW-0560">Oxidoreductase</keyword>
<dbReference type="InterPro" id="IPR006311">
    <property type="entry name" value="TAT_signal"/>
</dbReference>
<feature type="chain" id="PRO_5011740192" evidence="5">
    <location>
        <begin position="31"/>
        <end position="482"/>
    </location>
</feature>
<protein>
    <submittedName>
        <fullName evidence="7">Monoamine oxidase</fullName>
    </submittedName>
</protein>
<dbReference type="PANTHER" id="PTHR43563:SF1">
    <property type="entry name" value="AMINE OXIDASE [FLAVIN-CONTAINING] B"/>
    <property type="match status" value="1"/>
</dbReference>
<organism evidence="7 8">
    <name type="scientific">Pseudoduganella namucuonensis</name>
    <dbReference type="NCBI Taxonomy" id="1035707"/>
    <lineage>
        <taxon>Bacteria</taxon>
        <taxon>Pseudomonadati</taxon>
        <taxon>Pseudomonadota</taxon>
        <taxon>Betaproteobacteria</taxon>
        <taxon>Burkholderiales</taxon>
        <taxon>Oxalobacteraceae</taxon>
        <taxon>Telluria group</taxon>
        <taxon>Pseudoduganella</taxon>
    </lineage>
</organism>
<dbReference type="Gene3D" id="3.50.50.60">
    <property type="entry name" value="FAD/NAD(P)-binding domain"/>
    <property type="match status" value="2"/>
</dbReference>
<proteinExistence type="inferred from homology"/>
<dbReference type="GO" id="GO:0016491">
    <property type="term" value="F:oxidoreductase activity"/>
    <property type="evidence" value="ECO:0007669"/>
    <property type="project" value="UniProtKB-KW"/>
</dbReference>
<evidence type="ECO:0000256" key="5">
    <source>
        <dbReference type="SAM" id="SignalP"/>
    </source>
</evidence>
<keyword evidence="5" id="KW-0732">Signal</keyword>
<feature type="signal peptide" evidence="5">
    <location>
        <begin position="1"/>
        <end position="30"/>
    </location>
</feature>
<evidence type="ECO:0000259" key="6">
    <source>
        <dbReference type="Pfam" id="PF01593"/>
    </source>
</evidence>
<comment type="similarity">
    <text evidence="2">Belongs to the flavin monoamine oxidase family.</text>
</comment>
<sequence length="482" mass="52049">MEKENKRRRFLKAGGLAVAGAGLASRKATAGEAALDAARSAQVPDGAEYDVIVIGAGFAGLTAARDLSLRGARTLLLEARNRIGGRTFSTRYAGHKIELGGTWIHWSQGYVWSEVNRYGLGIVESPGASPDDLALLSDGRLRKLKPEAAFPRLSEAMGRYCDVDGKGGSTIFPRAQDPLFSNAFMRFDRLSLQDRLDQLRLKDDTRAMVGSMLAINCHNDPRQGGFVDMLKWWSLGDFEMGRLFDKLSRYKIAEGTGALASAMLGDAKADLLLSTPVSSVGRGGGMAVVTTTEGKSFKARAVVCAVPMNVLDAIAFSPDIANAKRAASRAGHTGNGGKFYAHIKQKVGNWMGMSPFPNPITMAWTERQRDDGTLLVCFSPPGKLDQNDEEAVQAALRGLLPGAEVLATMGYQWGADPYSKGTWCWYRPNQLSHSFAELRRIEGNVFFASADSAKGWRGFIDGAIESGAETAHEVIGYLRGKA</sequence>
<evidence type="ECO:0000256" key="1">
    <source>
        <dbReference type="ARBA" id="ARBA00001974"/>
    </source>
</evidence>
<dbReference type="SUPFAM" id="SSF51905">
    <property type="entry name" value="FAD/NAD(P)-binding domain"/>
    <property type="match status" value="1"/>
</dbReference>
<feature type="binding site" evidence="4">
    <location>
        <position position="277"/>
    </location>
    <ligand>
        <name>FAD</name>
        <dbReference type="ChEBI" id="CHEBI:57692"/>
    </ligand>
</feature>
<reference evidence="8" key="1">
    <citation type="submission" date="2016-10" db="EMBL/GenBank/DDBJ databases">
        <authorList>
            <person name="Varghese N."/>
            <person name="Submissions S."/>
        </authorList>
    </citation>
    <scope>NUCLEOTIDE SEQUENCE [LARGE SCALE GENOMIC DNA]</scope>
    <source>
        <strain evidence="8">CGMCC 1.11014</strain>
    </source>
</reference>
<dbReference type="InterPro" id="IPR050703">
    <property type="entry name" value="Flavin_MAO"/>
</dbReference>
<dbReference type="InterPro" id="IPR036188">
    <property type="entry name" value="FAD/NAD-bd_sf"/>
</dbReference>
<dbReference type="Pfam" id="PF01593">
    <property type="entry name" value="Amino_oxidase"/>
    <property type="match status" value="1"/>
</dbReference>
<evidence type="ECO:0000256" key="3">
    <source>
        <dbReference type="ARBA" id="ARBA00023002"/>
    </source>
</evidence>
<dbReference type="Gene3D" id="3.90.660.10">
    <property type="match status" value="2"/>
</dbReference>